<evidence type="ECO:0000259" key="3">
    <source>
        <dbReference type="Pfam" id="PF01593"/>
    </source>
</evidence>
<keyword evidence="2 4" id="KW-0560">Oxidoreductase</keyword>
<reference evidence="4" key="1">
    <citation type="submission" date="2023-07" db="EMBL/GenBank/DDBJ databases">
        <authorList>
            <person name="Pelsma A.J. K."/>
        </authorList>
    </citation>
    <scope>NUCLEOTIDE SEQUENCE</scope>
</reference>
<dbReference type="PANTHER" id="PTHR10742:SF410">
    <property type="entry name" value="LYSINE-SPECIFIC HISTONE DEMETHYLASE 2"/>
    <property type="match status" value="1"/>
</dbReference>
<evidence type="ECO:0000313" key="4">
    <source>
        <dbReference type="EMBL" id="CAJ0891803.1"/>
    </source>
</evidence>
<name>A0AA48M7M7_9ZZZZ</name>
<dbReference type="InterPro" id="IPR002937">
    <property type="entry name" value="Amino_oxidase"/>
</dbReference>
<dbReference type="Pfam" id="PF01593">
    <property type="entry name" value="Amino_oxidase"/>
    <property type="match status" value="1"/>
</dbReference>
<evidence type="ECO:0000256" key="2">
    <source>
        <dbReference type="ARBA" id="ARBA00023002"/>
    </source>
</evidence>
<dbReference type="InterPro" id="IPR001613">
    <property type="entry name" value="Flavin_amine_oxidase"/>
</dbReference>
<dbReference type="AlphaFoldDB" id="A0AA48M7M7"/>
<dbReference type="GO" id="GO:0097621">
    <property type="term" value="F:monoamine oxidase activity"/>
    <property type="evidence" value="ECO:0007669"/>
    <property type="project" value="UniProtKB-EC"/>
</dbReference>
<dbReference type="PRINTS" id="PR00757">
    <property type="entry name" value="AMINEOXDASEF"/>
</dbReference>
<dbReference type="SUPFAM" id="SSF51905">
    <property type="entry name" value="FAD/NAD(P)-binding domain"/>
    <property type="match status" value="1"/>
</dbReference>
<protein>
    <submittedName>
        <fullName evidence="4">Monoamine oxidase</fullName>
        <ecNumber evidence="4">1.4.3.4</ecNumber>
    </submittedName>
</protein>
<dbReference type="InterPro" id="IPR036188">
    <property type="entry name" value="FAD/NAD-bd_sf"/>
</dbReference>
<dbReference type="PANTHER" id="PTHR10742">
    <property type="entry name" value="FLAVIN MONOAMINE OXIDASE"/>
    <property type="match status" value="1"/>
</dbReference>
<dbReference type="EMBL" id="OY288114">
    <property type="protein sequence ID" value="CAJ0891803.1"/>
    <property type="molecule type" value="Genomic_DNA"/>
</dbReference>
<comment type="cofactor">
    <cofactor evidence="1">
        <name>FAD</name>
        <dbReference type="ChEBI" id="CHEBI:57692"/>
    </cofactor>
</comment>
<evidence type="ECO:0000256" key="1">
    <source>
        <dbReference type="ARBA" id="ARBA00001974"/>
    </source>
</evidence>
<organism evidence="4">
    <name type="scientific">freshwater sediment metagenome</name>
    <dbReference type="NCBI Taxonomy" id="556182"/>
    <lineage>
        <taxon>unclassified sequences</taxon>
        <taxon>metagenomes</taxon>
        <taxon>ecological metagenomes</taxon>
    </lineage>
</organism>
<gene>
    <name evidence="4" type="primary">MAO/aofH</name>
    <name evidence="4" type="ORF">AMST5_04165</name>
</gene>
<sequence>MKPEVNRQASPPTLLYAACLFLASLVLWVTPAAAEEPEQAGDVIIVGGGLSGLCAAYYLKQAGVSFTLLEVAPRLGGRIRTAAYPGGLRAETGLAELWEGNPAIDVARALKVPLEHEETTFSSMVLEGRIEPFAQATNAAFLETVLGVKDYEAYQAWDHQMQGHLKTLEQRPVPPSMIALKELSFGKWLEGQKLPPRVGALIRAALEPEVGTTLESISALDGIAEWHVFTAPGARPHHVVGGNQRLVEALAANLGEARLRLNKQVTHVIQTPDGVEVRAIDTATSRVHRLSAKATVVTIPLYRLLELQFTPRLPDEYQQAIQTQGWGSYFTAHVVLDAAAARFWTVDGRSALPLLAGGSLGVLYSGASADGQAGSPREVLLNLLVHGPAAEGFNARTGSLDDAQARLEEALEQLFPGIRPLIHSWSFYRYHPRAIAAWPVGRSRFDSLSDLLRRPFGNIYFAGDFTESSHSDGAALSARRVSDQLIERLGARKTSSSEAPRQAH</sequence>
<accession>A0AA48M7M7</accession>
<dbReference type="EC" id="1.4.3.4" evidence="4"/>
<feature type="domain" description="Amine oxidase" evidence="3">
    <location>
        <begin position="50"/>
        <end position="486"/>
    </location>
</feature>
<dbReference type="Gene3D" id="3.50.50.60">
    <property type="entry name" value="FAD/NAD(P)-binding domain"/>
    <property type="match status" value="1"/>
</dbReference>
<dbReference type="InterPro" id="IPR050281">
    <property type="entry name" value="Flavin_monoamine_oxidase"/>
</dbReference>
<proteinExistence type="predicted"/>